<keyword evidence="1" id="KW-1133">Transmembrane helix</keyword>
<protein>
    <submittedName>
        <fullName evidence="2">Transmembrane protein (PGPGW)</fullName>
    </submittedName>
</protein>
<dbReference type="Proteomes" id="UP000319342">
    <property type="component" value="Chromosome"/>
</dbReference>
<organism evidence="2 3">
    <name type="scientific">Rohdeia mirabilis</name>
    <dbReference type="NCBI Taxonomy" id="2528008"/>
    <lineage>
        <taxon>Bacteria</taxon>
        <taxon>Pseudomonadati</taxon>
        <taxon>Planctomycetota</taxon>
        <taxon>Planctomycetia</taxon>
        <taxon>Planctomycetia incertae sedis</taxon>
        <taxon>Rohdeia</taxon>
    </lineage>
</organism>
<accession>A0A518CY35</accession>
<reference evidence="2 3" key="1">
    <citation type="submission" date="2019-02" db="EMBL/GenBank/DDBJ databases">
        <title>Deep-cultivation of Planctomycetes and their phenomic and genomic characterization uncovers novel biology.</title>
        <authorList>
            <person name="Wiegand S."/>
            <person name="Jogler M."/>
            <person name="Boedeker C."/>
            <person name="Pinto D."/>
            <person name="Vollmers J."/>
            <person name="Rivas-Marin E."/>
            <person name="Kohn T."/>
            <person name="Peeters S.H."/>
            <person name="Heuer A."/>
            <person name="Rast P."/>
            <person name="Oberbeckmann S."/>
            <person name="Bunk B."/>
            <person name="Jeske O."/>
            <person name="Meyerdierks A."/>
            <person name="Storesund J.E."/>
            <person name="Kallscheuer N."/>
            <person name="Luecker S."/>
            <person name="Lage O.M."/>
            <person name="Pohl T."/>
            <person name="Merkel B.J."/>
            <person name="Hornburger P."/>
            <person name="Mueller R.-W."/>
            <person name="Bruemmer F."/>
            <person name="Labrenz M."/>
            <person name="Spormann A.M."/>
            <person name="Op den Camp H."/>
            <person name="Overmann J."/>
            <person name="Amann R."/>
            <person name="Jetten M.S.M."/>
            <person name="Mascher T."/>
            <person name="Medema M.H."/>
            <person name="Devos D.P."/>
            <person name="Kaster A.-K."/>
            <person name="Ovreas L."/>
            <person name="Rohde M."/>
            <person name="Galperin M.Y."/>
            <person name="Jogler C."/>
        </authorList>
    </citation>
    <scope>NUCLEOTIDE SEQUENCE [LARGE SCALE GENOMIC DNA]</scope>
    <source>
        <strain evidence="2 3">Pla163</strain>
    </source>
</reference>
<feature type="transmembrane region" description="Helical" evidence="1">
    <location>
        <begin position="87"/>
        <end position="117"/>
    </location>
</feature>
<evidence type="ECO:0000313" key="3">
    <source>
        <dbReference type="Proteomes" id="UP000319342"/>
    </source>
</evidence>
<sequence length="158" mass="17426">MRGATERANVGRRAPVNALLDFVRDHPTLTSWAVGASIATFVLSALLLPIAVGALPAEYFVGDHPPRPAWTQRYLRTWRLVQVLKNVAGAVLLLIGLAMLVLPGQGILTLLAALVLLDLPKKRALEQKIVRRPTIHRALNWIRARRGREPFVLPPDGE</sequence>
<dbReference type="Pfam" id="PF09656">
    <property type="entry name" value="PGPGW"/>
    <property type="match status" value="1"/>
</dbReference>
<gene>
    <name evidence="2" type="ORF">Pla163_12440</name>
</gene>
<dbReference type="AlphaFoldDB" id="A0A518CY35"/>
<keyword evidence="3" id="KW-1185">Reference proteome</keyword>
<name>A0A518CY35_9BACT</name>
<dbReference type="OrthoDB" id="9800130at2"/>
<dbReference type="EMBL" id="CP036290">
    <property type="protein sequence ID" value="QDU84139.1"/>
    <property type="molecule type" value="Genomic_DNA"/>
</dbReference>
<feature type="transmembrane region" description="Helical" evidence="1">
    <location>
        <begin position="32"/>
        <end position="55"/>
    </location>
</feature>
<keyword evidence="1" id="KW-0472">Membrane</keyword>
<proteinExistence type="predicted"/>
<evidence type="ECO:0000313" key="2">
    <source>
        <dbReference type="EMBL" id="QDU84139.1"/>
    </source>
</evidence>
<evidence type="ECO:0000256" key="1">
    <source>
        <dbReference type="SAM" id="Phobius"/>
    </source>
</evidence>
<keyword evidence="1 2" id="KW-0812">Transmembrane</keyword>
<dbReference type="InterPro" id="IPR019099">
    <property type="entry name" value="Uncharacterised_PGPGW_TM"/>
</dbReference>